<sequence length="130" mass="14803">MSKTNPTIQFLIVLIAVLGLLFFIHVALLRSSGFPPYGNMLVWSYLVNGLLAAAIFILLYVFRKKLKNSIGFLFMAGSFLKFIVFFIVFYPSYKIDGDMNKLEFAAFFVPYAICLILETVFTAKMLQKMS</sequence>
<reference evidence="2 3" key="1">
    <citation type="submission" date="2018-10" db="EMBL/GenBank/DDBJ databases">
        <title>Ulvibacterium marinum gen. nov., sp. nov., a novel marine bacterium of the family Flavobacteriaceae, isolated from a culture of the green alga Ulva prolifera.</title>
        <authorList>
            <person name="Zhang Z."/>
        </authorList>
    </citation>
    <scope>NUCLEOTIDE SEQUENCE [LARGE SCALE GENOMIC DNA]</scope>
    <source>
        <strain evidence="2 3">CCMM003</strain>
    </source>
</reference>
<keyword evidence="3" id="KW-1185">Reference proteome</keyword>
<evidence type="ECO:0000313" key="3">
    <source>
        <dbReference type="Proteomes" id="UP000276603"/>
    </source>
</evidence>
<gene>
    <name evidence="2" type="ORF">D7Z94_02525</name>
</gene>
<feature type="transmembrane region" description="Helical" evidence="1">
    <location>
        <begin position="40"/>
        <end position="62"/>
    </location>
</feature>
<dbReference type="OrthoDB" id="1451982at2"/>
<feature type="transmembrane region" description="Helical" evidence="1">
    <location>
        <begin position="69"/>
        <end position="92"/>
    </location>
</feature>
<proteinExistence type="predicted"/>
<keyword evidence="1" id="KW-0472">Membrane</keyword>
<dbReference type="Proteomes" id="UP000276603">
    <property type="component" value="Unassembled WGS sequence"/>
</dbReference>
<evidence type="ECO:0000313" key="2">
    <source>
        <dbReference type="EMBL" id="RKN82734.1"/>
    </source>
</evidence>
<comment type="caution">
    <text evidence="2">The sequence shown here is derived from an EMBL/GenBank/DDBJ whole genome shotgun (WGS) entry which is preliminary data.</text>
</comment>
<feature type="transmembrane region" description="Helical" evidence="1">
    <location>
        <begin position="104"/>
        <end position="123"/>
    </location>
</feature>
<organism evidence="2 3">
    <name type="scientific">Ulvibacterium marinum</name>
    <dbReference type="NCBI Taxonomy" id="2419782"/>
    <lineage>
        <taxon>Bacteria</taxon>
        <taxon>Pseudomonadati</taxon>
        <taxon>Bacteroidota</taxon>
        <taxon>Flavobacteriia</taxon>
        <taxon>Flavobacteriales</taxon>
        <taxon>Flavobacteriaceae</taxon>
        <taxon>Ulvibacterium</taxon>
    </lineage>
</organism>
<dbReference type="Pfam" id="PF19665">
    <property type="entry name" value="DUF6168"/>
    <property type="match status" value="1"/>
</dbReference>
<evidence type="ECO:0000256" key="1">
    <source>
        <dbReference type="SAM" id="Phobius"/>
    </source>
</evidence>
<keyword evidence="1" id="KW-1133">Transmembrane helix</keyword>
<dbReference type="InterPro" id="IPR046166">
    <property type="entry name" value="DUF6168"/>
</dbReference>
<dbReference type="RefSeq" id="WP_120709925.1">
    <property type="nucleotide sequence ID" value="NZ_RBCJ01000001.1"/>
</dbReference>
<dbReference type="EMBL" id="RBCJ01000001">
    <property type="protein sequence ID" value="RKN82734.1"/>
    <property type="molecule type" value="Genomic_DNA"/>
</dbReference>
<name>A0A3B0CDS0_9FLAO</name>
<feature type="transmembrane region" description="Helical" evidence="1">
    <location>
        <begin position="7"/>
        <end position="28"/>
    </location>
</feature>
<protein>
    <submittedName>
        <fullName evidence="2">Uncharacterized protein</fullName>
    </submittedName>
</protein>
<keyword evidence="1" id="KW-0812">Transmembrane</keyword>
<dbReference type="AlphaFoldDB" id="A0A3B0CDS0"/>
<accession>A0A3B0CDS0</accession>